<evidence type="ECO:0000256" key="1">
    <source>
        <dbReference type="ARBA" id="ARBA00006484"/>
    </source>
</evidence>
<evidence type="ECO:0000313" key="3">
    <source>
        <dbReference type="EMBL" id="MDR6534288.1"/>
    </source>
</evidence>
<reference evidence="3 4" key="1">
    <citation type="submission" date="2023-07" db="EMBL/GenBank/DDBJ databases">
        <title>Sorghum-associated microbial communities from plants grown in Nebraska, USA.</title>
        <authorList>
            <person name="Schachtman D."/>
        </authorList>
    </citation>
    <scope>NUCLEOTIDE SEQUENCE [LARGE SCALE GENOMIC DNA]</scope>
    <source>
        <strain evidence="3 4">DS1781</strain>
    </source>
</reference>
<dbReference type="SUPFAM" id="SSF51735">
    <property type="entry name" value="NAD(P)-binding Rossmann-fold domains"/>
    <property type="match status" value="1"/>
</dbReference>
<comment type="similarity">
    <text evidence="1">Belongs to the short-chain dehydrogenases/reductases (SDR) family.</text>
</comment>
<dbReference type="Pfam" id="PF00106">
    <property type="entry name" value="adh_short"/>
    <property type="match status" value="1"/>
</dbReference>
<name>A0ABU1N760_9BURK</name>
<dbReference type="Proteomes" id="UP001184230">
    <property type="component" value="Unassembled WGS sequence"/>
</dbReference>
<comment type="caution">
    <text evidence="3">The sequence shown here is derived from an EMBL/GenBank/DDBJ whole genome shotgun (WGS) entry which is preliminary data.</text>
</comment>
<organism evidence="3 4">
    <name type="scientific">Variovorax soli</name>
    <dbReference type="NCBI Taxonomy" id="376815"/>
    <lineage>
        <taxon>Bacteria</taxon>
        <taxon>Pseudomonadati</taxon>
        <taxon>Pseudomonadota</taxon>
        <taxon>Betaproteobacteria</taxon>
        <taxon>Burkholderiales</taxon>
        <taxon>Comamonadaceae</taxon>
        <taxon>Variovorax</taxon>
    </lineage>
</organism>
<dbReference type="PANTHER" id="PTHR44196">
    <property type="entry name" value="DEHYDROGENASE/REDUCTASE SDR FAMILY MEMBER 7B"/>
    <property type="match status" value="1"/>
</dbReference>
<accession>A0ABU1N760</accession>
<protein>
    <recommendedName>
        <fullName evidence="5">Short chain dehydrogenase</fullName>
    </recommendedName>
</protein>
<keyword evidence="4" id="KW-1185">Reference proteome</keyword>
<sequence length="145" mass="15204">MSGIQEKVVAITGASSDIGEAAARLLAARGAKVMLGALGISRLYALAHEIVEAGGSAHFQALDVTRPKSMQCFIEEATGVFGRVDVIVHADPPGTDHYPPEWECDCPQIAISPDDLPGAIVLAIERPASADGGDIERSRRAAQLM</sequence>
<proteinExistence type="inferred from homology"/>
<keyword evidence="2" id="KW-0560">Oxidoreductase</keyword>
<dbReference type="PANTHER" id="PTHR44196:SF1">
    <property type="entry name" value="DEHYDROGENASE_REDUCTASE SDR FAMILY MEMBER 7B"/>
    <property type="match status" value="1"/>
</dbReference>
<evidence type="ECO:0000256" key="2">
    <source>
        <dbReference type="ARBA" id="ARBA00023002"/>
    </source>
</evidence>
<evidence type="ECO:0000313" key="4">
    <source>
        <dbReference type="Proteomes" id="UP001184230"/>
    </source>
</evidence>
<dbReference type="InterPro" id="IPR002347">
    <property type="entry name" value="SDR_fam"/>
</dbReference>
<dbReference type="EMBL" id="JAVDRF010000001">
    <property type="protein sequence ID" value="MDR6534288.1"/>
    <property type="molecule type" value="Genomic_DNA"/>
</dbReference>
<dbReference type="RefSeq" id="WP_309897691.1">
    <property type="nucleotide sequence ID" value="NZ_JAVDRF010000001.1"/>
</dbReference>
<dbReference type="Gene3D" id="3.40.50.720">
    <property type="entry name" value="NAD(P)-binding Rossmann-like Domain"/>
    <property type="match status" value="1"/>
</dbReference>
<evidence type="ECO:0008006" key="5">
    <source>
        <dbReference type="Google" id="ProtNLM"/>
    </source>
</evidence>
<gene>
    <name evidence="3" type="ORF">J2739_000048</name>
</gene>
<dbReference type="InterPro" id="IPR036291">
    <property type="entry name" value="NAD(P)-bd_dom_sf"/>
</dbReference>